<dbReference type="AlphaFoldDB" id="A0A6J6D399"/>
<organism evidence="2">
    <name type="scientific">freshwater metagenome</name>
    <dbReference type="NCBI Taxonomy" id="449393"/>
    <lineage>
        <taxon>unclassified sequences</taxon>
        <taxon>metagenomes</taxon>
        <taxon>ecological metagenomes</taxon>
    </lineage>
</organism>
<evidence type="ECO:0000313" key="2">
    <source>
        <dbReference type="EMBL" id="CAB4558340.1"/>
    </source>
</evidence>
<keyword evidence="1" id="KW-1133">Transmembrane helix</keyword>
<proteinExistence type="predicted"/>
<feature type="transmembrane region" description="Helical" evidence="1">
    <location>
        <begin position="12"/>
        <end position="31"/>
    </location>
</feature>
<dbReference type="EMBL" id="CAEZTI010000023">
    <property type="protein sequence ID" value="CAB4558340.1"/>
    <property type="molecule type" value="Genomic_DNA"/>
</dbReference>
<accession>A0A6J6D399</accession>
<keyword evidence="1" id="KW-0812">Transmembrane</keyword>
<keyword evidence="1" id="KW-0472">Membrane</keyword>
<reference evidence="2" key="1">
    <citation type="submission" date="2020-05" db="EMBL/GenBank/DDBJ databases">
        <authorList>
            <person name="Chiriac C."/>
            <person name="Salcher M."/>
            <person name="Ghai R."/>
            <person name="Kavagutti S V."/>
        </authorList>
    </citation>
    <scope>NUCLEOTIDE SEQUENCE</scope>
</reference>
<evidence type="ECO:0000256" key="1">
    <source>
        <dbReference type="SAM" id="Phobius"/>
    </source>
</evidence>
<gene>
    <name evidence="2" type="ORF">UFOPK1619_00215</name>
</gene>
<name>A0A6J6D399_9ZZZZ</name>
<sequence>MNDKGETSTQSVLLIPVVMTLFFMAIHAVTLSRASHIAQAVSLRGAQMASYSFGSEGMVASLNEMELMATDLGARLEEVPRVYTSGGMATAVVTVRVRPLVPFLSTHITRTSSVPLEVFMLQDER</sequence>
<protein>
    <submittedName>
        <fullName evidence="2">Unannotated protein</fullName>
    </submittedName>
</protein>